<dbReference type="EMBL" id="JBAHYK010000745">
    <property type="protein sequence ID" value="KAL0571581.1"/>
    <property type="molecule type" value="Genomic_DNA"/>
</dbReference>
<evidence type="ECO:0000313" key="4">
    <source>
        <dbReference type="Proteomes" id="UP001465976"/>
    </source>
</evidence>
<proteinExistence type="inferred from homology"/>
<organism evidence="3 4">
    <name type="scientific">Marasmius crinis-equi</name>
    <dbReference type="NCBI Taxonomy" id="585013"/>
    <lineage>
        <taxon>Eukaryota</taxon>
        <taxon>Fungi</taxon>
        <taxon>Dikarya</taxon>
        <taxon>Basidiomycota</taxon>
        <taxon>Agaricomycotina</taxon>
        <taxon>Agaricomycetes</taxon>
        <taxon>Agaricomycetidae</taxon>
        <taxon>Agaricales</taxon>
        <taxon>Marasmiineae</taxon>
        <taxon>Marasmiaceae</taxon>
        <taxon>Marasmius</taxon>
    </lineage>
</organism>
<feature type="domain" description="AMP-dependent synthetase/ligase" evidence="2">
    <location>
        <begin position="35"/>
        <end position="341"/>
    </location>
</feature>
<sequence length="553" mass="60644">MTTLNTPLTSLALAASQWPKAAVFKTPIIDDHKNPIAPHIIGYNTITYTEFHNYVETSARYWYAKLSEDGIPMGSVVGYCSRGGSYIDFVHIYGLSKVGYVPQLFTALPQSIEVIKTLLEKSKAKALLYQEGHFHSARTLAGPDLKVYPIFIDLPTTQASGALPDLPEPQPTDIYCVLHSSGSTSGMPKLVPYTFRFTETLLRKADAIASTHPSSVRSSPDVISWVGSACHVSGFSLLIEVMRTGSCIIQQTCIPPGADELKSMFNLGGLTRVFFSTPSLSRFLKASRTDPQLLDLLKTSKAISHGGAAILSDDLKWARLNRLNLVDGYGSTECGVYVMRSGPSQVGTPEHAYLRPLQLLEEDGRPLTRYWFAPVTKIDGNVVLKEFVVLQGSADLPHPSLLGGQEDFHTGDLFEEVKPGEYIHRGRVDDWIQMANASNCDARSIEDDAKALCRDLELFSDCIAAGSNQPSPVLIVEASVADTDEEKRLKQDIFKCIVDSDSHKKRFPHEQIASADAIIIVPPGSMTRTVSKGNIRRKAVEDALGDRIRAVFS</sequence>
<dbReference type="Pfam" id="PF00501">
    <property type="entry name" value="AMP-binding"/>
    <property type="match status" value="1"/>
</dbReference>
<dbReference type="Gene3D" id="3.40.50.12780">
    <property type="entry name" value="N-terminal domain of ligase-like"/>
    <property type="match status" value="1"/>
</dbReference>
<evidence type="ECO:0000259" key="2">
    <source>
        <dbReference type="Pfam" id="PF00501"/>
    </source>
</evidence>
<keyword evidence="4" id="KW-1185">Reference proteome</keyword>
<accession>A0ABR3F8K5</accession>
<dbReference type="PANTHER" id="PTHR43201">
    <property type="entry name" value="ACYL-COA SYNTHETASE"/>
    <property type="match status" value="1"/>
</dbReference>
<gene>
    <name evidence="3" type="ORF">V5O48_010375</name>
</gene>
<protein>
    <recommendedName>
        <fullName evidence="2">AMP-dependent synthetase/ligase domain-containing protein</fullName>
    </recommendedName>
</protein>
<dbReference type="Pfam" id="PF23562">
    <property type="entry name" value="AMP-binding_C_3"/>
    <property type="match status" value="1"/>
</dbReference>
<dbReference type="PANTHER" id="PTHR43201:SF8">
    <property type="entry name" value="ACYL-COA SYNTHETASE FAMILY MEMBER 3"/>
    <property type="match status" value="1"/>
</dbReference>
<evidence type="ECO:0000256" key="1">
    <source>
        <dbReference type="ARBA" id="ARBA00006432"/>
    </source>
</evidence>
<evidence type="ECO:0000313" key="3">
    <source>
        <dbReference type="EMBL" id="KAL0571581.1"/>
    </source>
</evidence>
<comment type="similarity">
    <text evidence="1">Belongs to the ATP-dependent AMP-binding enzyme family.</text>
</comment>
<dbReference type="InterPro" id="IPR000873">
    <property type="entry name" value="AMP-dep_synth/lig_dom"/>
</dbReference>
<comment type="caution">
    <text evidence="3">The sequence shown here is derived from an EMBL/GenBank/DDBJ whole genome shotgun (WGS) entry which is preliminary data.</text>
</comment>
<reference evidence="3 4" key="1">
    <citation type="submission" date="2024-02" db="EMBL/GenBank/DDBJ databases">
        <title>A draft genome for the cacao thread blight pathogen Marasmius crinis-equi.</title>
        <authorList>
            <person name="Cohen S.P."/>
            <person name="Baruah I.K."/>
            <person name="Amoako-Attah I."/>
            <person name="Bukari Y."/>
            <person name="Meinhardt L.W."/>
            <person name="Bailey B.A."/>
        </authorList>
    </citation>
    <scope>NUCLEOTIDE SEQUENCE [LARGE SCALE GENOMIC DNA]</scope>
    <source>
        <strain evidence="3 4">GH-76</strain>
    </source>
</reference>
<dbReference type="InterPro" id="IPR042099">
    <property type="entry name" value="ANL_N_sf"/>
</dbReference>
<dbReference type="SUPFAM" id="SSF56801">
    <property type="entry name" value="Acetyl-CoA synthetase-like"/>
    <property type="match status" value="1"/>
</dbReference>
<dbReference type="Proteomes" id="UP001465976">
    <property type="component" value="Unassembled WGS sequence"/>
</dbReference>
<name>A0ABR3F8K5_9AGAR</name>